<protein>
    <recommendedName>
        <fullName evidence="4">CD59 glycoprotein</fullName>
    </recommendedName>
    <alternativeName>
        <fullName evidence="14">MAC-inhibitory protein</fullName>
    </alternativeName>
    <alternativeName>
        <fullName evidence="15">Membrane attack complex inhibition factor</fullName>
    </alternativeName>
    <alternativeName>
        <fullName evidence="13">Protectin</fullName>
    </alternativeName>
</protein>
<comment type="subcellular location">
    <subcellularLocation>
        <location evidence="1">Cell membrane</location>
        <topology evidence="1">Lipid-anchor</topology>
        <topology evidence="1">GPI-anchor</topology>
    </subcellularLocation>
    <subcellularLocation>
        <location evidence="2">Secreted</location>
    </subcellularLocation>
</comment>
<evidence type="ECO:0000256" key="13">
    <source>
        <dbReference type="ARBA" id="ARBA00029920"/>
    </source>
</evidence>
<dbReference type="GO" id="GO:0005886">
    <property type="term" value="C:plasma membrane"/>
    <property type="evidence" value="ECO:0007669"/>
    <property type="project" value="UniProtKB-SubCell"/>
</dbReference>
<reference evidence="18" key="2">
    <citation type="submission" date="2025-09" db="UniProtKB">
        <authorList>
            <consortium name="Ensembl"/>
        </authorList>
    </citation>
    <scope>IDENTIFICATION</scope>
</reference>
<feature type="signal peptide" evidence="16">
    <location>
        <begin position="1"/>
        <end position="25"/>
    </location>
</feature>
<evidence type="ECO:0000256" key="4">
    <source>
        <dbReference type="ARBA" id="ARBA00015038"/>
    </source>
</evidence>
<dbReference type="InterPro" id="IPR018363">
    <property type="entry name" value="CD59_antigen_CS"/>
</dbReference>
<evidence type="ECO:0000256" key="9">
    <source>
        <dbReference type="ARBA" id="ARBA00023136"/>
    </source>
</evidence>
<keyword evidence="11" id="KW-0325">Glycoprotein</keyword>
<dbReference type="GO" id="GO:0001971">
    <property type="term" value="P:negative regulation of activation of membrane attack complex"/>
    <property type="evidence" value="ECO:0007669"/>
    <property type="project" value="TreeGrafter"/>
</dbReference>
<keyword evidence="9" id="KW-0472">Membrane</keyword>
<dbReference type="PANTHER" id="PTHR10036">
    <property type="entry name" value="CD59 GLYCOPROTEIN"/>
    <property type="match status" value="1"/>
</dbReference>
<evidence type="ECO:0000256" key="15">
    <source>
        <dbReference type="ARBA" id="ARBA00031867"/>
    </source>
</evidence>
<reference evidence="18" key="1">
    <citation type="submission" date="2025-08" db="UniProtKB">
        <authorList>
            <consortium name="Ensembl"/>
        </authorList>
    </citation>
    <scope>IDENTIFICATION</scope>
</reference>
<name>A0A8C3YWA4_9CETA</name>
<dbReference type="SUPFAM" id="SSF57302">
    <property type="entry name" value="Snake toxin-like"/>
    <property type="match status" value="1"/>
</dbReference>
<evidence type="ECO:0000256" key="3">
    <source>
        <dbReference type="ARBA" id="ARBA00011481"/>
    </source>
</evidence>
<evidence type="ECO:0000256" key="8">
    <source>
        <dbReference type="ARBA" id="ARBA00022729"/>
    </source>
</evidence>
<evidence type="ECO:0000256" key="10">
    <source>
        <dbReference type="ARBA" id="ARBA00023157"/>
    </source>
</evidence>
<dbReference type="GO" id="GO:0001848">
    <property type="term" value="F:complement binding"/>
    <property type="evidence" value="ECO:0007669"/>
    <property type="project" value="TreeGrafter"/>
</dbReference>
<dbReference type="GeneTree" id="ENSGT00390000016309"/>
<keyword evidence="8 16" id="KW-0732">Signal</keyword>
<sequence length="123" mass="13821">MGGKGGFVVLWLLFILAVLCHLGHSLECYTCLNPAGSCTTAMNCSQDYDSCIFVEAVPPKTYYQCWRFADCNFEFISKSLEEKELKYHCCREDLCNRSDATTLSGKTALLAILLLVATWHFCL</sequence>
<dbReference type="GO" id="GO:0098552">
    <property type="term" value="C:side of membrane"/>
    <property type="evidence" value="ECO:0007669"/>
    <property type="project" value="UniProtKB-KW"/>
</dbReference>
<dbReference type="PANTHER" id="PTHR10036:SF24">
    <property type="entry name" value="CD59 GLYCOPROTEIN"/>
    <property type="match status" value="1"/>
</dbReference>
<evidence type="ECO:0000256" key="7">
    <source>
        <dbReference type="ARBA" id="ARBA00022622"/>
    </source>
</evidence>
<keyword evidence="6" id="KW-0964">Secreted</keyword>
<evidence type="ECO:0000256" key="12">
    <source>
        <dbReference type="ARBA" id="ARBA00023288"/>
    </source>
</evidence>
<evidence type="ECO:0000256" key="14">
    <source>
        <dbReference type="ARBA" id="ARBA00031590"/>
    </source>
</evidence>
<evidence type="ECO:0000256" key="2">
    <source>
        <dbReference type="ARBA" id="ARBA00004613"/>
    </source>
</evidence>
<evidence type="ECO:0000256" key="6">
    <source>
        <dbReference type="ARBA" id="ARBA00022525"/>
    </source>
</evidence>
<dbReference type="InterPro" id="IPR056949">
    <property type="entry name" value="CD59"/>
</dbReference>
<keyword evidence="12" id="KW-0449">Lipoprotein</keyword>
<evidence type="ECO:0000259" key="17">
    <source>
        <dbReference type="SMART" id="SM00134"/>
    </source>
</evidence>
<evidence type="ECO:0000313" key="18">
    <source>
        <dbReference type="Ensembl" id="ENSCWAP00000029219.1"/>
    </source>
</evidence>
<evidence type="ECO:0000313" key="19">
    <source>
        <dbReference type="Proteomes" id="UP000694540"/>
    </source>
</evidence>
<organism evidence="18 19">
    <name type="scientific">Catagonus wagneri</name>
    <name type="common">Chacoan peccary</name>
    <dbReference type="NCBI Taxonomy" id="51154"/>
    <lineage>
        <taxon>Eukaryota</taxon>
        <taxon>Metazoa</taxon>
        <taxon>Chordata</taxon>
        <taxon>Craniata</taxon>
        <taxon>Vertebrata</taxon>
        <taxon>Euteleostomi</taxon>
        <taxon>Mammalia</taxon>
        <taxon>Eutheria</taxon>
        <taxon>Laurasiatheria</taxon>
        <taxon>Artiodactyla</taxon>
        <taxon>Suina</taxon>
        <taxon>Tayassuidae</taxon>
        <taxon>Catagonus</taxon>
    </lineage>
</organism>
<feature type="domain" description="UPAR/Ly6" evidence="17">
    <location>
        <begin position="26"/>
        <end position="109"/>
    </location>
</feature>
<accession>A0A8C3YWA4</accession>
<proteinExistence type="predicted"/>
<dbReference type="FunFam" id="2.10.60.10:FF:000023">
    <property type="entry name" value="CD59 glycoprotein preproprotein"/>
    <property type="match status" value="1"/>
</dbReference>
<evidence type="ECO:0000256" key="11">
    <source>
        <dbReference type="ARBA" id="ARBA00023180"/>
    </source>
</evidence>
<dbReference type="InterPro" id="IPR045860">
    <property type="entry name" value="Snake_toxin-like_sf"/>
</dbReference>
<dbReference type="PROSITE" id="PS00983">
    <property type="entry name" value="LY6_UPAR"/>
    <property type="match status" value="1"/>
</dbReference>
<keyword evidence="10" id="KW-1015">Disulfide bond</keyword>
<evidence type="ECO:0000256" key="16">
    <source>
        <dbReference type="SAM" id="SignalP"/>
    </source>
</evidence>
<dbReference type="CDD" id="cd23554">
    <property type="entry name" value="TFP_LU_ECD_CD59"/>
    <property type="match status" value="1"/>
</dbReference>
<dbReference type="InterPro" id="IPR016054">
    <property type="entry name" value="LY6_UPA_recep-like"/>
</dbReference>
<keyword evidence="7" id="KW-0336">GPI-anchor</keyword>
<dbReference type="Proteomes" id="UP000694540">
    <property type="component" value="Unplaced"/>
</dbReference>
<comment type="subunit">
    <text evidence="3">Interacts with T-cell surface antigen CD2.</text>
</comment>
<feature type="chain" id="PRO_5034934939" description="CD59 glycoprotein" evidence="16">
    <location>
        <begin position="26"/>
        <end position="123"/>
    </location>
</feature>
<dbReference type="AlphaFoldDB" id="A0A8C3YWA4"/>
<dbReference type="SMART" id="SM00134">
    <property type="entry name" value="LU"/>
    <property type="match status" value="1"/>
</dbReference>
<keyword evidence="5" id="KW-1003">Cell membrane</keyword>
<evidence type="ECO:0000256" key="5">
    <source>
        <dbReference type="ARBA" id="ARBA00022475"/>
    </source>
</evidence>
<dbReference type="Pfam" id="PF25152">
    <property type="entry name" value="CD59"/>
    <property type="match status" value="1"/>
</dbReference>
<keyword evidence="19" id="KW-1185">Reference proteome</keyword>
<dbReference type="GO" id="GO:0005576">
    <property type="term" value="C:extracellular region"/>
    <property type="evidence" value="ECO:0007669"/>
    <property type="project" value="UniProtKB-SubCell"/>
</dbReference>
<dbReference type="Ensembl" id="ENSCWAT00000031657.1">
    <property type="protein sequence ID" value="ENSCWAP00000029219.1"/>
    <property type="gene ID" value="ENSCWAG00000021889.1"/>
</dbReference>
<dbReference type="Gene3D" id="2.10.60.10">
    <property type="entry name" value="CD59"/>
    <property type="match status" value="1"/>
</dbReference>
<evidence type="ECO:0000256" key="1">
    <source>
        <dbReference type="ARBA" id="ARBA00004609"/>
    </source>
</evidence>